<dbReference type="InterPro" id="IPR005149">
    <property type="entry name" value="Tscrpt_reg_PadR_N"/>
</dbReference>
<dbReference type="InterPro" id="IPR036390">
    <property type="entry name" value="WH_DNA-bd_sf"/>
</dbReference>
<protein>
    <submittedName>
        <fullName evidence="2">DNA-binding PadR family transcriptional regulator</fullName>
    </submittedName>
</protein>
<gene>
    <name evidence="2" type="ORF">BC739_007038</name>
</gene>
<proteinExistence type="predicted"/>
<dbReference type="Proteomes" id="UP000517916">
    <property type="component" value="Unassembled WGS sequence"/>
</dbReference>
<comment type="caution">
    <text evidence="2">The sequence shown here is derived from an EMBL/GenBank/DDBJ whole genome shotgun (WGS) entry which is preliminary data.</text>
</comment>
<evidence type="ECO:0000313" key="3">
    <source>
        <dbReference type="Proteomes" id="UP000517916"/>
    </source>
</evidence>
<sequence>MSATRLLVLGVVRGYGRAHGYLIGNDLISWGAGDWANIKWGSIYHALKQLTKDGYLDEDWPVPGRTDYQLTEAGEFEYKRLLAEAFRRPQPRPDMLFAGLAMLPSLEREEAIGLLEQRLAHLESARAEAAEKLDGWQEPPHVRELYGLWVHTADGGISWTRGLIDRLRSGEYPMAGDPGSPGVAGSWPLPA</sequence>
<dbReference type="GO" id="GO:0003677">
    <property type="term" value="F:DNA binding"/>
    <property type="evidence" value="ECO:0007669"/>
    <property type="project" value="UniProtKB-KW"/>
</dbReference>
<dbReference type="RefSeq" id="WP_025354393.1">
    <property type="nucleotide sequence ID" value="NZ_BAAABQ010000031.1"/>
</dbReference>
<dbReference type="PANTHER" id="PTHR33169:SF14">
    <property type="entry name" value="TRANSCRIPTIONAL REGULATOR RV3488"/>
    <property type="match status" value="1"/>
</dbReference>
<dbReference type="Pfam" id="PF03551">
    <property type="entry name" value="PadR"/>
    <property type="match status" value="1"/>
</dbReference>
<evidence type="ECO:0000259" key="1">
    <source>
        <dbReference type="Pfam" id="PF03551"/>
    </source>
</evidence>
<keyword evidence="3" id="KW-1185">Reference proteome</keyword>
<dbReference type="PANTHER" id="PTHR33169">
    <property type="entry name" value="PADR-FAMILY TRANSCRIPTIONAL REGULATOR"/>
    <property type="match status" value="1"/>
</dbReference>
<dbReference type="SUPFAM" id="SSF46785">
    <property type="entry name" value="Winged helix' DNA-binding domain"/>
    <property type="match status" value="1"/>
</dbReference>
<accession>A0ABR6BSZ3</accession>
<dbReference type="InterPro" id="IPR052509">
    <property type="entry name" value="Metal_resp_DNA-bind_regulator"/>
</dbReference>
<organism evidence="2 3">
    <name type="scientific">Kutzneria viridogrisea</name>
    <dbReference type="NCBI Taxonomy" id="47990"/>
    <lineage>
        <taxon>Bacteria</taxon>
        <taxon>Bacillati</taxon>
        <taxon>Actinomycetota</taxon>
        <taxon>Actinomycetes</taxon>
        <taxon>Pseudonocardiales</taxon>
        <taxon>Pseudonocardiaceae</taxon>
        <taxon>Kutzneria</taxon>
    </lineage>
</organism>
<name>A0ABR6BSZ3_9PSEU</name>
<dbReference type="InterPro" id="IPR036388">
    <property type="entry name" value="WH-like_DNA-bd_sf"/>
</dbReference>
<dbReference type="Gene3D" id="1.10.10.10">
    <property type="entry name" value="Winged helix-like DNA-binding domain superfamily/Winged helix DNA-binding domain"/>
    <property type="match status" value="1"/>
</dbReference>
<reference evidence="2 3" key="1">
    <citation type="submission" date="2020-08" db="EMBL/GenBank/DDBJ databases">
        <title>Genomic Encyclopedia of Archaeal and Bacterial Type Strains, Phase II (KMG-II): from individual species to whole genera.</title>
        <authorList>
            <person name="Goeker M."/>
        </authorList>
    </citation>
    <scope>NUCLEOTIDE SEQUENCE [LARGE SCALE GENOMIC DNA]</scope>
    <source>
        <strain evidence="2 3">DSM 43850</strain>
    </source>
</reference>
<keyword evidence="2" id="KW-0238">DNA-binding</keyword>
<dbReference type="EMBL" id="JACJID010000006">
    <property type="protein sequence ID" value="MBA8929805.1"/>
    <property type="molecule type" value="Genomic_DNA"/>
</dbReference>
<evidence type="ECO:0000313" key="2">
    <source>
        <dbReference type="EMBL" id="MBA8929805.1"/>
    </source>
</evidence>
<feature type="domain" description="Transcription regulator PadR N-terminal" evidence="1">
    <location>
        <begin position="8"/>
        <end position="79"/>
    </location>
</feature>